<keyword evidence="1" id="KW-0472">Membrane</keyword>
<evidence type="ECO:0000256" key="1">
    <source>
        <dbReference type="SAM" id="Phobius"/>
    </source>
</evidence>
<dbReference type="Proteomes" id="UP001049200">
    <property type="component" value="Unassembled WGS sequence"/>
</dbReference>
<keyword evidence="3" id="KW-1185">Reference proteome</keyword>
<dbReference type="EMBL" id="JAHSTU010000001">
    <property type="protein sequence ID" value="MBV4519684.1"/>
    <property type="molecule type" value="Genomic_DNA"/>
</dbReference>
<comment type="caution">
    <text evidence="2">The sequence shown here is derived from an EMBL/GenBank/DDBJ whole genome shotgun (WGS) entry which is preliminary data.</text>
</comment>
<evidence type="ECO:0000313" key="3">
    <source>
        <dbReference type="Proteomes" id="UP001049200"/>
    </source>
</evidence>
<keyword evidence="1" id="KW-1133">Transmembrane helix</keyword>
<dbReference type="RefSeq" id="WP_217870777.1">
    <property type="nucleotide sequence ID" value="NZ_JAHSTU010000001.1"/>
</dbReference>
<gene>
    <name evidence="2" type="ORF">KVG88_06380</name>
</gene>
<name>A0ABS6QL75_9PSED</name>
<sequence length="62" mass="7530">MSRKVYLTAYHPWWFRLYVVGVYTFAYLTGLEVDDDKLHAHGRRATRYREIEPHEDQRSEAE</sequence>
<feature type="transmembrane region" description="Helical" evidence="1">
    <location>
        <begin position="13"/>
        <end position="33"/>
    </location>
</feature>
<reference evidence="2" key="1">
    <citation type="submission" date="2021-06" db="EMBL/GenBank/DDBJ databases">
        <title>Updating the genus Pseudomonas: Description of 43 new species and partition of the Pseudomonas putida group.</title>
        <authorList>
            <person name="Girard L."/>
            <person name="Lood C."/>
            <person name="Vandamme P."/>
            <person name="Rokni-Zadeh H."/>
            <person name="Van Noort V."/>
            <person name="Hofte M."/>
            <person name="Lavigne R."/>
            <person name="De Mot R."/>
        </authorList>
    </citation>
    <scope>NUCLEOTIDE SEQUENCE</scope>
    <source>
        <strain evidence="2">SWRI74</strain>
    </source>
</reference>
<accession>A0ABS6QL75</accession>
<proteinExistence type="predicted"/>
<evidence type="ECO:0000313" key="2">
    <source>
        <dbReference type="EMBL" id="MBV4519684.1"/>
    </source>
</evidence>
<keyword evidence="1" id="KW-0812">Transmembrane</keyword>
<organism evidence="2 3">
    <name type="scientific">Pseudomonas azerbaijanoccidentalis</name>
    <dbReference type="NCBI Taxonomy" id="2842347"/>
    <lineage>
        <taxon>Bacteria</taxon>
        <taxon>Pseudomonadati</taxon>
        <taxon>Pseudomonadota</taxon>
        <taxon>Gammaproteobacteria</taxon>
        <taxon>Pseudomonadales</taxon>
        <taxon>Pseudomonadaceae</taxon>
        <taxon>Pseudomonas</taxon>
    </lineage>
</organism>
<protein>
    <submittedName>
        <fullName evidence="2">Uncharacterized protein</fullName>
    </submittedName>
</protein>